<feature type="transmembrane region" description="Helical" evidence="8">
    <location>
        <begin position="188"/>
        <end position="212"/>
    </location>
</feature>
<feature type="transmembrane region" description="Helical" evidence="8">
    <location>
        <begin position="372"/>
        <end position="390"/>
    </location>
</feature>
<feature type="transmembrane region" description="Helical" evidence="8">
    <location>
        <begin position="433"/>
        <end position="451"/>
    </location>
</feature>
<evidence type="ECO:0000256" key="2">
    <source>
        <dbReference type="ARBA" id="ARBA00007430"/>
    </source>
</evidence>
<reference evidence="10" key="1">
    <citation type="journal article" date="2019" name="Int. J. Syst. Evol. Microbiol.">
        <title>The Global Catalogue of Microorganisms (GCM) 10K type strain sequencing project: providing services to taxonomists for standard genome sequencing and annotation.</title>
        <authorList>
            <consortium name="The Broad Institute Genomics Platform"/>
            <consortium name="The Broad Institute Genome Sequencing Center for Infectious Disease"/>
            <person name="Wu L."/>
            <person name="Ma J."/>
        </authorList>
    </citation>
    <scope>NUCLEOTIDE SEQUENCE [LARGE SCALE GENOMIC DNA]</scope>
    <source>
        <strain evidence="10">JCM 13813</strain>
    </source>
</reference>
<comment type="subcellular location">
    <subcellularLocation>
        <location evidence="1">Cell membrane</location>
        <topology evidence="1">Multi-pass membrane protein</topology>
    </subcellularLocation>
</comment>
<feature type="transmembrane region" description="Helical" evidence="8">
    <location>
        <begin position="160"/>
        <end position="182"/>
    </location>
</feature>
<comment type="caution">
    <text evidence="9">The sequence shown here is derived from an EMBL/GenBank/DDBJ whole genome shotgun (WGS) entry which is preliminary data.</text>
</comment>
<keyword evidence="4 8" id="KW-0812">Transmembrane</keyword>
<dbReference type="EMBL" id="BAAAMQ010000017">
    <property type="protein sequence ID" value="GAA2117201.1"/>
    <property type="molecule type" value="Genomic_DNA"/>
</dbReference>
<evidence type="ECO:0000256" key="5">
    <source>
        <dbReference type="ARBA" id="ARBA00022989"/>
    </source>
</evidence>
<evidence type="ECO:0008006" key="11">
    <source>
        <dbReference type="Google" id="ProtNLM"/>
    </source>
</evidence>
<keyword evidence="3" id="KW-1003">Cell membrane</keyword>
<keyword evidence="6 8" id="KW-0472">Membrane</keyword>
<feature type="transmembrane region" description="Helical" evidence="8">
    <location>
        <begin position="396"/>
        <end position="413"/>
    </location>
</feature>
<feature type="transmembrane region" description="Helical" evidence="8">
    <location>
        <begin position="339"/>
        <end position="360"/>
    </location>
</feature>
<dbReference type="Proteomes" id="UP001501161">
    <property type="component" value="Unassembled WGS sequence"/>
</dbReference>
<evidence type="ECO:0000256" key="7">
    <source>
        <dbReference type="SAM" id="MobiDB-lite"/>
    </source>
</evidence>
<evidence type="ECO:0000256" key="8">
    <source>
        <dbReference type="SAM" id="Phobius"/>
    </source>
</evidence>
<feature type="transmembrane region" description="Helical" evidence="8">
    <location>
        <begin position="98"/>
        <end position="117"/>
    </location>
</feature>
<protein>
    <recommendedName>
        <fullName evidence="11">Lipopolysaccharide biosynthesis protein</fullName>
    </recommendedName>
</protein>
<feature type="compositionally biased region" description="Polar residues" evidence="7">
    <location>
        <begin position="1"/>
        <end position="18"/>
    </location>
</feature>
<comment type="similarity">
    <text evidence="2">Belongs to the polysaccharide synthase family.</text>
</comment>
<evidence type="ECO:0000313" key="10">
    <source>
        <dbReference type="Proteomes" id="UP001501161"/>
    </source>
</evidence>
<sequence>MGGGQVTSTHESSSTSFDAESDADGVAAASRHTMLSQVLTQASRLGVSIVLARLLTPQDFGVVAAGMVVMVVAWQLTDLGTSAVVIQRETVDDTLLSSLFFFNLLLGIFLGVLTVALAGPMANALGQPAAAPAIRALAAVSVLGAVGNMHHALLRRTMQFGRLATVNIANATVNGAVGIGLAFAGAGIWALVVGTLAGVAVSTGGAWLYVAWRPSPRFSLRRLREVGKFSINCFWSSALAVFFAQLDKVVISRMLGGAALGTYTVAQRTVSSPMNAVSATVSTVSFSAFAREQDNPETLRSGAIRATGVVALVVLPAMVGLAVLAEQAVLVVYGAQWEAAVPVVQVLAPVAIVQAVLSVTSSVMLAMGRSDWLYRWGLAYCLVGAVVMLMCSRWGLLGVSLGLAGVMVVLAPLEMKMSLSLIGMRLSTYLRPMLPMVLITAAMAAVARLAAGGTGLLGAGVVLQLIAGASAGVVAYAALIWHFGLPAVDDARRVLGRWARRR</sequence>
<evidence type="ECO:0000313" key="9">
    <source>
        <dbReference type="EMBL" id="GAA2117201.1"/>
    </source>
</evidence>
<dbReference type="Pfam" id="PF13440">
    <property type="entry name" value="Polysacc_synt_3"/>
    <property type="match status" value="1"/>
</dbReference>
<dbReference type="CDD" id="cd13127">
    <property type="entry name" value="MATE_tuaB_like"/>
    <property type="match status" value="1"/>
</dbReference>
<feature type="region of interest" description="Disordered" evidence="7">
    <location>
        <begin position="1"/>
        <end position="20"/>
    </location>
</feature>
<feature type="transmembrane region" description="Helical" evidence="8">
    <location>
        <begin position="60"/>
        <end position="86"/>
    </location>
</feature>
<name>A0ABP5JFB8_9ACTN</name>
<evidence type="ECO:0000256" key="1">
    <source>
        <dbReference type="ARBA" id="ARBA00004651"/>
    </source>
</evidence>
<organism evidence="9 10">
    <name type="scientific">Nocardioides furvisabuli</name>
    <dbReference type="NCBI Taxonomy" id="375542"/>
    <lineage>
        <taxon>Bacteria</taxon>
        <taxon>Bacillati</taxon>
        <taxon>Actinomycetota</taxon>
        <taxon>Actinomycetes</taxon>
        <taxon>Propionibacteriales</taxon>
        <taxon>Nocardioidaceae</taxon>
        <taxon>Nocardioides</taxon>
    </lineage>
</organism>
<keyword evidence="5 8" id="KW-1133">Transmembrane helix</keyword>
<dbReference type="PANTHER" id="PTHR30250:SF10">
    <property type="entry name" value="LIPOPOLYSACCHARIDE BIOSYNTHESIS PROTEIN WZXC"/>
    <property type="match status" value="1"/>
</dbReference>
<feature type="transmembrane region" description="Helical" evidence="8">
    <location>
        <begin position="309"/>
        <end position="333"/>
    </location>
</feature>
<keyword evidence="10" id="KW-1185">Reference proteome</keyword>
<dbReference type="RefSeq" id="WP_231250711.1">
    <property type="nucleotide sequence ID" value="NZ_JAIGQB010000004.1"/>
</dbReference>
<feature type="transmembrane region" description="Helical" evidence="8">
    <location>
        <begin position="129"/>
        <end position="148"/>
    </location>
</feature>
<dbReference type="InterPro" id="IPR050833">
    <property type="entry name" value="Poly_Biosynth_Transport"/>
</dbReference>
<evidence type="ECO:0000256" key="3">
    <source>
        <dbReference type="ARBA" id="ARBA00022475"/>
    </source>
</evidence>
<proteinExistence type="inferred from homology"/>
<accession>A0ABP5JFB8</accession>
<evidence type="ECO:0000256" key="4">
    <source>
        <dbReference type="ARBA" id="ARBA00022692"/>
    </source>
</evidence>
<dbReference type="PANTHER" id="PTHR30250">
    <property type="entry name" value="PST FAMILY PREDICTED COLANIC ACID TRANSPORTER"/>
    <property type="match status" value="1"/>
</dbReference>
<feature type="transmembrane region" description="Helical" evidence="8">
    <location>
        <begin position="457"/>
        <end position="483"/>
    </location>
</feature>
<evidence type="ECO:0000256" key="6">
    <source>
        <dbReference type="ARBA" id="ARBA00023136"/>
    </source>
</evidence>
<gene>
    <name evidence="9" type="ORF">GCM10009726_37230</name>
</gene>